<keyword evidence="2" id="KW-1185">Reference proteome</keyword>
<dbReference type="RefSeq" id="WP_160061480.1">
    <property type="nucleotide sequence ID" value="NZ_WUYX01000002.1"/>
</dbReference>
<reference evidence="1 2" key="1">
    <citation type="submission" date="2020-01" db="EMBL/GenBank/DDBJ databases">
        <title>Natronorubrum sp. JWXQ-INN 674 isolated from Inner Mongolia Autonomous Region of China.</title>
        <authorList>
            <person name="Xue Q."/>
        </authorList>
    </citation>
    <scope>NUCLEOTIDE SEQUENCE [LARGE SCALE GENOMIC DNA]</scope>
    <source>
        <strain evidence="1 2">JWXQ-INN-674</strain>
    </source>
</reference>
<protein>
    <submittedName>
        <fullName evidence="1">Uncharacterized protein</fullName>
    </submittedName>
</protein>
<accession>A0A6B0VHR6</accession>
<organism evidence="1 2">
    <name type="scientific">Natronorubrum halalkaliphilum</name>
    <dbReference type="NCBI Taxonomy" id="2691917"/>
    <lineage>
        <taxon>Archaea</taxon>
        <taxon>Methanobacteriati</taxon>
        <taxon>Methanobacteriota</taxon>
        <taxon>Stenosarchaea group</taxon>
        <taxon>Halobacteria</taxon>
        <taxon>Halobacteriales</taxon>
        <taxon>Natrialbaceae</taxon>
        <taxon>Natronorubrum</taxon>
    </lineage>
</organism>
<gene>
    <name evidence="1" type="ORF">GS429_00050</name>
</gene>
<proteinExistence type="predicted"/>
<comment type="caution">
    <text evidence="1">The sequence shown here is derived from an EMBL/GenBank/DDBJ whole genome shotgun (WGS) entry which is preliminary data.</text>
</comment>
<dbReference type="OrthoDB" id="340435at2157"/>
<dbReference type="EMBL" id="WUYX01000002">
    <property type="protein sequence ID" value="MXV60486.1"/>
    <property type="molecule type" value="Genomic_DNA"/>
</dbReference>
<sequence>MRRYDSRFSDGVYYLETDDGWIEVGEADTLLALLGETYTLEYGERERAAAWLETDTDGELTFDVRETLAGMTYRQSFVDQIEDCDLSETTEEGVPLRTAVFADMMESIWESKGNLQS</sequence>
<name>A0A6B0VHR6_9EURY</name>
<evidence type="ECO:0000313" key="1">
    <source>
        <dbReference type="EMBL" id="MXV60486.1"/>
    </source>
</evidence>
<evidence type="ECO:0000313" key="2">
    <source>
        <dbReference type="Proteomes" id="UP000434101"/>
    </source>
</evidence>
<dbReference type="Proteomes" id="UP000434101">
    <property type="component" value="Unassembled WGS sequence"/>
</dbReference>
<dbReference type="AlphaFoldDB" id="A0A6B0VHR6"/>